<dbReference type="PANTHER" id="PTHR24305:SF235">
    <property type="entry name" value="CYTOCHROME P450 MONOOXYGENASE APDB-RELATED"/>
    <property type="match status" value="1"/>
</dbReference>
<keyword evidence="4 5" id="KW-0408">Iron</keyword>
<dbReference type="PROSITE" id="PS00086">
    <property type="entry name" value="CYTOCHROME_P450"/>
    <property type="match status" value="1"/>
</dbReference>
<comment type="similarity">
    <text evidence="6">Belongs to the cytochrome P450 family.</text>
</comment>
<dbReference type="PRINTS" id="PR00463">
    <property type="entry name" value="EP450I"/>
</dbReference>
<dbReference type="Gene3D" id="1.10.630.10">
    <property type="entry name" value="Cytochrome P450"/>
    <property type="match status" value="1"/>
</dbReference>
<dbReference type="OrthoDB" id="2789670at2759"/>
<proteinExistence type="inferred from homology"/>
<dbReference type="GO" id="GO:0016705">
    <property type="term" value="F:oxidoreductase activity, acting on paired donors, with incorporation or reduction of molecular oxygen"/>
    <property type="evidence" value="ECO:0007669"/>
    <property type="project" value="InterPro"/>
</dbReference>
<reference evidence="7 8" key="1">
    <citation type="submission" date="2016-07" db="EMBL/GenBank/DDBJ databases">
        <title>Pervasive Adenine N6-methylation of Active Genes in Fungi.</title>
        <authorList>
            <consortium name="DOE Joint Genome Institute"/>
            <person name="Mondo S.J."/>
            <person name="Dannebaum R.O."/>
            <person name="Kuo R.C."/>
            <person name="Labutti K."/>
            <person name="Haridas S."/>
            <person name="Kuo A."/>
            <person name="Salamov A."/>
            <person name="Ahrendt S.R."/>
            <person name="Lipzen A."/>
            <person name="Sullivan W."/>
            <person name="Andreopoulos W.B."/>
            <person name="Clum A."/>
            <person name="Lindquist E."/>
            <person name="Daum C."/>
            <person name="Ramamoorthy G.K."/>
            <person name="Gryganskyi A."/>
            <person name="Culley D."/>
            <person name="Magnuson J.K."/>
            <person name="James T.Y."/>
            <person name="O'Malley M.A."/>
            <person name="Stajich J.E."/>
            <person name="Spatafora J.W."/>
            <person name="Visel A."/>
            <person name="Grigoriev I.V."/>
        </authorList>
    </citation>
    <scope>NUCLEOTIDE SEQUENCE [LARGE SCALE GENOMIC DNA]</scope>
    <source>
        <strain evidence="7 8">ATCC 12442</strain>
    </source>
</reference>
<dbReference type="InterPro" id="IPR001128">
    <property type="entry name" value="Cyt_P450"/>
</dbReference>
<keyword evidence="2 5" id="KW-0479">Metal-binding</keyword>
<dbReference type="SUPFAM" id="SSF48264">
    <property type="entry name" value="Cytochrome P450"/>
    <property type="match status" value="1"/>
</dbReference>
<dbReference type="GO" id="GO:0005506">
    <property type="term" value="F:iron ion binding"/>
    <property type="evidence" value="ECO:0007669"/>
    <property type="project" value="InterPro"/>
</dbReference>
<evidence type="ECO:0000256" key="2">
    <source>
        <dbReference type="ARBA" id="ARBA00022723"/>
    </source>
</evidence>
<dbReference type="InterPro" id="IPR002401">
    <property type="entry name" value="Cyt_P450_E_grp-I"/>
</dbReference>
<dbReference type="PANTHER" id="PTHR24305">
    <property type="entry name" value="CYTOCHROME P450"/>
    <property type="match status" value="1"/>
</dbReference>
<dbReference type="InterPro" id="IPR050121">
    <property type="entry name" value="Cytochrome_P450_monoxygenase"/>
</dbReference>
<organism evidence="7 8">
    <name type="scientific">Linderina pennispora</name>
    <dbReference type="NCBI Taxonomy" id="61395"/>
    <lineage>
        <taxon>Eukaryota</taxon>
        <taxon>Fungi</taxon>
        <taxon>Fungi incertae sedis</taxon>
        <taxon>Zoopagomycota</taxon>
        <taxon>Kickxellomycotina</taxon>
        <taxon>Kickxellomycetes</taxon>
        <taxon>Kickxellales</taxon>
        <taxon>Kickxellaceae</taxon>
        <taxon>Linderina</taxon>
    </lineage>
</organism>
<gene>
    <name evidence="7" type="ORF">DL89DRAFT_267299</name>
</gene>
<dbReference type="GO" id="GO:0044550">
    <property type="term" value="P:secondary metabolite biosynthetic process"/>
    <property type="evidence" value="ECO:0007669"/>
    <property type="project" value="UniProtKB-ARBA"/>
</dbReference>
<dbReference type="InterPro" id="IPR017972">
    <property type="entry name" value="Cyt_P450_CS"/>
</dbReference>
<keyword evidence="6" id="KW-0503">Monooxygenase</keyword>
<dbReference type="Proteomes" id="UP000193922">
    <property type="component" value="Unassembled WGS sequence"/>
</dbReference>
<evidence type="ECO:0000256" key="3">
    <source>
        <dbReference type="ARBA" id="ARBA00023002"/>
    </source>
</evidence>
<evidence type="ECO:0000256" key="4">
    <source>
        <dbReference type="ARBA" id="ARBA00023004"/>
    </source>
</evidence>
<sequence length="531" mass="59593">MAGVISKLIEEIDWRDQLAQVLALAESIGYRKLAAGAVAGYVSWKIIYASFFSPLRSIPGPFLARLTGLRSEYIAAAGKTGHYAESEYEKYGDIYVHGPNAVSISNPSDCRTLLGSHAFIKSDFYKSVDILGVHNIFSTRDPLFNQMRRRQVGPSFTAGYLAKMEGKIIQHGTLSLKTKWDGVIAKAEQDGTDAIININNDLLFTTFDVTGALAFGRNFNALKNNDPTIIEWVADAVMYFGLITNVPALLYFPFNLFVRRLKHHLLCLADFSQESVDHRKNLLAQGEEKPGDLLAAFMDAVDPESKIRMSHTELLAEMVITLMAGSETSSNTIMWTMHLLMLYPECYKRVVDEVRSTFDKDHTIRYNEGRQNLPYLEAVLYESMRVRPVASGNWPRVVPRGGATFQGHFLPAGTIVIANFSGVSRHKDTWEDPYRFIPERFLDNEAVKRRIFAFSTGVRICPGRNLAWMEMVTILANMLKDYDFKLPDGAAFGPEICDENGLPKLMAMKHFIVAQPLNGEHDARLIITKAN</sequence>
<keyword evidence="5 6" id="KW-0349">Heme</keyword>
<dbReference type="GO" id="GO:0004497">
    <property type="term" value="F:monooxygenase activity"/>
    <property type="evidence" value="ECO:0007669"/>
    <property type="project" value="UniProtKB-KW"/>
</dbReference>
<dbReference type="AlphaFoldDB" id="A0A1Y1WA03"/>
<dbReference type="STRING" id="61395.A0A1Y1WA03"/>
<comment type="caution">
    <text evidence="7">The sequence shown here is derived from an EMBL/GenBank/DDBJ whole genome shotgun (WGS) entry which is preliminary data.</text>
</comment>
<evidence type="ECO:0000256" key="1">
    <source>
        <dbReference type="ARBA" id="ARBA00001971"/>
    </source>
</evidence>
<keyword evidence="3 6" id="KW-0560">Oxidoreductase</keyword>
<dbReference type="EMBL" id="MCFD01000006">
    <property type="protein sequence ID" value="ORX70066.1"/>
    <property type="molecule type" value="Genomic_DNA"/>
</dbReference>
<evidence type="ECO:0000313" key="7">
    <source>
        <dbReference type="EMBL" id="ORX70066.1"/>
    </source>
</evidence>
<name>A0A1Y1WA03_9FUNG</name>
<dbReference type="InterPro" id="IPR036396">
    <property type="entry name" value="Cyt_P450_sf"/>
</dbReference>
<keyword evidence="8" id="KW-1185">Reference proteome</keyword>
<protein>
    <submittedName>
        <fullName evidence="7">Cytochrome P450</fullName>
    </submittedName>
</protein>
<evidence type="ECO:0000313" key="8">
    <source>
        <dbReference type="Proteomes" id="UP000193922"/>
    </source>
</evidence>
<comment type="cofactor">
    <cofactor evidence="1 5">
        <name>heme</name>
        <dbReference type="ChEBI" id="CHEBI:30413"/>
    </cofactor>
</comment>
<dbReference type="Pfam" id="PF00067">
    <property type="entry name" value="p450"/>
    <property type="match status" value="1"/>
</dbReference>
<feature type="binding site" description="axial binding residue" evidence="5">
    <location>
        <position position="461"/>
    </location>
    <ligand>
        <name>heme</name>
        <dbReference type="ChEBI" id="CHEBI:30413"/>
    </ligand>
    <ligandPart>
        <name>Fe</name>
        <dbReference type="ChEBI" id="CHEBI:18248"/>
    </ligandPart>
</feature>
<dbReference type="GO" id="GO:0020037">
    <property type="term" value="F:heme binding"/>
    <property type="evidence" value="ECO:0007669"/>
    <property type="project" value="InterPro"/>
</dbReference>
<accession>A0A1Y1WA03</accession>
<evidence type="ECO:0000256" key="6">
    <source>
        <dbReference type="RuleBase" id="RU000461"/>
    </source>
</evidence>
<dbReference type="GeneID" id="63804085"/>
<dbReference type="RefSeq" id="XP_040743704.1">
    <property type="nucleotide sequence ID" value="XM_040887437.1"/>
</dbReference>
<evidence type="ECO:0000256" key="5">
    <source>
        <dbReference type="PIRSR" id="PIRSR602401-1"/>
    </source>
</evidence>
<dbReference type="PRINTS" id="PR00385">
    <property type="entry name" value="P450"/>
</dbReference>